<comment type="caution">
    <text evidence="1">The sequence shown here is derived from an EMBL/GenBank/DDBJ whole genome shotgun (WGS) entry which is preliminary data.</text>
</comment>
<proteinExistence type="predicted"/>
<name>A0A4Y4CUH7_ZOORA</name>
<dbReference type="OrthoDB" id="9181892at2"/>
<gene>
    <name evidence="1" type="ORF">ZRA01_07400</name>
</gene>
<evidence type="ECO:0000313" key="1">
    <source>
        <dbReference type="EMBL" id="GEC94667.1"/>
    </source>
</evidence>
<dbReference type="AlphaFoldDB" id="A0A4Y4CUH7"/>
<evidence type="ECO:0000313" key="2">
    <source>
        <dbReference type="Proteomes" id="UP000318422"/>
    </source>
</evidence>
<protein>
    <submittedName>
        <fullName evidence="1">Uncharacterized protein</fullName>
    </submittedName>
</protein>
<sequence length="78" mass="8228">MGVFRLVLAHPARPDAARIVAEHLDPGLLKQRGYEIARSLGDESALWAAPAGSGRGHGFALHCRSGHALSIVPHQAGE</sequence>
<organism evidence="1 2">
    <name type="scientific">Zoogloea ramigera</name>
    <dbReference type="NCBI Taxonomy" id="350"/>
    <lineage>
        <taxon>Bacteria</taxon>
        <taxon>Pseudomonadati</taxon>
        <taxon>Pseudomonadota</taxon>
        <taxon>Betaproteobacteria</taxon>
        <taxon>Rhodocyclales</taxon>
        <taxon>Zoogloeaceae</taxon>
        <taxon>Zoogloea</taxon>
    </lineage>
</organism>
<accession>A0A4Y4CUH7</accession>
<dbReference type="EMBL" id="BJNV01000009">
    <property type="protein sequence ID" value="GEC94667.1"/>
    <property type="molecule type" value="Genomic_DNA"/>
</dbReference>
<dbReference type="RefSeq" id="WP_141349440.1">
    <property type="nucleotide sequence ID" value="NZ_BJNV01000009.1"/>
</dbReference>
<dbReference type="Proteomes" id="UP000318422">
    <property type="component" value="Unassembled WGS sequence"/>
</dbReference>
<keyword evidence="2" id="KW-1185">Reference proteome</keyword>
<reference evidence="1 2" key="1">
    <citation type="submission" date="2019-06" db="EMBL/GenBank/DDBJ databases">
        <title>Whole genome shotgun sequence of Zoogloea ramigera NBRC 15342.</title>
        <authorList>
            <person name="Hosoyama A."/>
            <person name="Uohara A."/>
            <person name="Ohji S."/>
            <person name="Ichikawa N."/>
        </authorList>
    </citation>
    <scope>NUCLEOTIDE SEQUENCE [LARGE SCALE GENOMIC DNA]</scope>
    <source>
        <strain evidence="1 2">NBRC 15342</strain>
    </source>
</reference>